<proteinExistence type="predicted"/>
<evidence type="ECO:0000313" key="1">
    <source>
        <dbReference type="EMBL" id="KAF8909786.1"/>
    </source>
</evidence>
<reference evidence="1" key="1">
    <citation type="submission" date="2020-11" db="EMBL/GenBank/DDBJ databases">
        <authorList>
            <consortium name="DOE Joint Genome Institute"/>
            <person name="Ahrendt S."/>
            <person name="Riley R."/>
            <person name="Andreopoulos W."/>
            <person name="LaButti K."/>
            <person name="Pangilinan J."/>
            <person name="Ruiz-duenas F.J."/>
            <person name="Barrasa J.M."/>
            <person name="Sanchez-Garcia M."/>
            <person name="Camarero S."/>
            <person name="Miyauchi S."/>
            <person name="Serrano A."/>
            <person name="Linde D."/>
            <person name="Babiker R."/>
            <person name="Drula E."/>
            <person name="Ayuso-Fernandez I."/>
            <person name="Pacheco R."/>
            <person name="Padilla G."/>
            <person name="Ferreira P."/>
            <person name="Barriuso J."/>
            <person name="Kellner H."/>
            <person name="Castanera R."/>
            <person name="Alfaro M."/>
            <person name="Ramirez L."/>
            <person name="Pisabarro A.G."/>
            <person name="Kuo A."/>
            <person name="Tritt A."/>
            <person name="Lipzen A."/>
            <person name="He G."/>
            <person name="Yan M."/>
            <person name="Ng V."/>
            <person name="Cullen D."/>
            <person name="Martin F."/>
            <person name="Rosso M.-N."/>
            <person name="Henrissat B."/>
            <person name="Hibbett D."/>
            <person name="Martinez A.T."/>
            <person name="Grigoriev I.V."/>
        </authorList>
    </citation>
    <scope>NUCLEOTIDE SEQUENCE</scope>
    <source>
        <strain evidence="1">AH 44721</strain>
    </source>
</reference>
<dbReference type="InterPro" id="IPR011009">
    <property type="entry name" value="Kinase-like_dom_sf"/>
</dbReference>
<dbReference type="OrthoDB" id="3250441at2759"/>
<gene>
    <name evidence="1" type="ORF">CPB84DRAFT_1843003</name>
</gene>
<keyword evidence="2" id="KW-1185">Reference proteome</keyword>
<dbReference type="EMBL" id="JADNYJ010000008">
    <property type="protein sequence ID" value="KAF8909786.1"/>
    <property type="molecule type" value="Genomic_DNA"/>
</dbReference>
<dbReference type="Proteomes" id="UP000724874">
    <property type="component" value="Unassembled WGS sequence"/>
</dbReference>
<name>A0A9P5TRP7_GYMJU</name>
<dbReference type="AlphaFoldDB" id="A0A9P5TRP7"/>
<organism evidence="1 2">
    <name type="scientific">Gymnopilus junonius</name>
    <name type="common">Spectacular rustgill mushroom</name>
    <name type="synonym">Gymnopilus spectabilis subsp. junonius</name>
    <dbReference type="NCBI Taxonomy" id="109634"/>
    <lineage>
        <taxon>Eukaryota</taxon>
        <taxon>Fungi</taxon>
        <taxon>Dikarya</taxon>
        <taxon>Basidiomycota</taxon>
        <taxon>Agaricomycotina</taxon>
        <taxon>Agaricomycetes</taxon>
        <taxon>Agaricomycetidae</taxon>
        <taxon>Agaricales</taxon>
        <taxon>Agaricineae</taxon>
        <taxon>Hymenogastraceae</taxon>
        <taxon>Gymnopilus</taxon>
    </lineage>
</organism>
<comment type="caution">
    <text evidence="1">The sequence shown here is derived from an EMBL/GenBank/DDBJ whole genome shotgun (WGS) entry which is preliminary data.</text>
</comment>
<dbReference type="Gene3D" id="1.10.510.10">
    <property type="entry name" value="Transferase(Phosphotransferase) domain 1"/>
    <property type="match status" value="1"/>
</dbReference>
<accession>A0A9P5TRP7</accession>
<evidence type="ECO:0000313" key="2">
    <source>
        <dbReference type="Proteomes" id="UP000724874"/>
    </source>
</evidence>
<dbReference type="SUPFAM" id="SSF56112">
    <property type="entry name" value="Protein kinase-like (PK-like)"/>
    <property type="match status" value="1"/>
</dbReference>
<evidence type="ECO:0008006" key="3">
    <source>
        <dbReference type="Google" id="ProtNLM"/>
    </source>
</evidence>
<sequence length="596" mass="67471">MSVKFNCYFPAEKPFFFVIKVDSNSMIVELLEEIAVELKDYGREFKRTDLHLFKTDVPTKPKGTLLERALQWLHEQPADSELDEMDSLSLAFPHGPHPINHLKLDIIVADAEVLEMVDGLGDPYDVYKRKVKKALNECLNNRLSLPSPSELAKKPEKLDEVFGGEEHGIHIGRPGGAPAAIFNPALAALQQSLGDLEQVDISEDEASQAANYIRCAVKFYASEDLHQKAIKELVDAAIGETGEWQRPVNMAHGHDITPDRCWRYDPFVLELKNTLGVYGDALLQAIIDYSRIVSEDEYKPFRETCNFPIVLIGVTANRLEISIAVCVGPIYVTKLLTLDLSFGFHASDNVIQLARVFKILSRHRVELKNYYRNFENSTPPRLSCLFPNPTPIDPSKPLPKLTYRQFLSRAGQPTPDLVDLGGCTTAMYVATLDDTSEEVIVKFTARYNEAAHHLLAKAELAPKLYFCERVVGDLYMVVMERVSGISVWQLQQDKTPIPEIVLTKVKEAVRLLHQKDLVFGDLRSNNILYVLVENRVVLVDFDWPGKDGEGRYPATLNRSTDMSNTWHKWVLPHGVMHKEHDLWLMEQLKVLCKPNV</sequence>
<protein>
    <recommendedName>
        <fullName evidence="3">Protein kinase domain-containing protein</fullName>
    </recommendedName>
</protein>